<evidence type="ECO:0000256" key="5">
    <source>
        <dbReference type="SAM" id="MobiDB-lite"/>
    </source>
</evidence>
<evidence type="ECO:0000256" key="3">
    <source>
        <dbReference type="ARBA" id="ARBA00022833"/>
    </source>
</evidence>
<reference evidence="7" key="1">
    <citation type="journal article" date="2019" name="Database">
        <title>The radish genome database (RadishGD): an integrated information resource for radish genomics.</title>
        <authorList>
            <person name="Yu H.J."/>
            <person name="Baek S."/>
            <person name="Lee Y.J."/>
            <person name="Cho A."/>
            <person name="Mun J.H."/>
        </authorList>
    </citation>
    <scope>NUCLEOTIDE SEQUENCE [LARGE SCALE GENOMIC DNA]</scope>
    <source>
        <strain evidence="7">cv. WK10039</strain>
    </source>
</reference>
<dbReference type="PANTHER" id="PTHR33248">
    <property type="entry name" value="ZINC ION-BINDING PROTEIN"/>
    <property type="match status" value="1"/>
</dbReference>
<feature type="region of interest" description="Disordered" evidence="5">
    <location>
        <begin position="1"/>
        <end position="23"/>
    </location>
</feature>
<dbReference type="AlphaFoldDB" id="A0A6J0NTI3"/>
<evidence type="ECO:0000313" key="8">
    <source>
        <dbReference type="RefSeq" id="XP_018487745.2"/>
    </source>
</evidence>
<keyword evidence="1" id="KW-0479">Metal-binding</keyword>
<keyword evidence="2 4" id="KW-0863">Zinc-finger</keyword>
<evidence type="ECO:0000259" key="6">
    <source>
        <dbReference type="PROSITE" id="PS51999"/>
    </source>
</evidence>
<feature type="domain" description="GRF-type" evidence="6">
    <location>
        <begin position="34"/>
        <end position="77"/>
    </location>
</feature>
<evidence type="ECO:0000256" key="2">
    <source>
        <dbReference type="ARBA" id="ARBA00022771"/>
    </source>
</evidence>
<dbReference type="Proteomes" id="UP000504610">
    <property type="component" value="Chromosome 5"/>
</dbReference>
<organism evidence="7 8">
    <name type="scientific">Raphanus sativus</name>
    <name type="common">Radish</name>
    <name type="synonym">Raphanus raphanistrum var. sativus</name>
    <dbReference type="NCBI Taxonomy" id="3726"/>
    <lineage>
        <taxon>Eukaryota</taxon>
        <taxon>Viridiplantae</taxon>
        <taxon>Streptophyta</taxon>
        <taxon>Embryophyta</taxon>
        <taxon>Tracheophyta</taxon>
        <taxon>Spermatophyta</taxon>
        <taxon>Magnoliopsida</taxon>
        <taxon>eudicotyledons</taxon>
        <taxon>Gunneridae</taxon>
        <taxon>Pentapetalae</taxon>
        <taxon>rosids</taxon>
        <taxon>malvids</taxon>
        <taxon>Brassicales</taxon>
        <taxon>Brassicaceae</taxon>
        <taxon>Brassiceae</taxon>
        <taxon>Raphanus</taxon>
    </lineage>
</organism>
<protein>
    <submittedName>
        <fullName evidence="8">Uncharacterized protein LOC108858292</fullName>
    </submittedName>
</protein>
<dbReference type="PROSITE" id="PS51999">
    <property type="entry name" value="ZF_GRF"/>
    <property type="match status" value="1"/>
</dbReference>
<dbReference type="GO" id="GO:0008270">
    <property type="term" value="F:zinc ion binding"/>
    <property type="evidence" value="ECO:0007669"/>
    <property type="project" value="UniProtKB-KW"/>
</dbReference>
<evidence type="ECO:0000256" key="4">
    <source>
        <dbReference type="PROSITE-ProRule" id="PRU01343"/>
    </source>
</evidence>
<evidence type="ECO:0000313" key="7">
    <source>
        <dbReference type="Proteomes" id="UP000504610"/>
    </source>
</evidence>
<dbReference type="GeneID" id="108858292"/>
<sequence>MSSSSNPNSSYATAMSANWSRRRAERQRGFPTICRKCGEEAEIFTSKTLKNPGRLFHGCPNSSEKDKNHLFKWTDGSAVEEIHDIKSLFDEKIGHLELQSQRCEDVIRSYDKKIEDLGDAFAGLGKEVKEMKELVQEYEGDVKSLKKIVVCGIGMMLVYYYFTM</sequence>
<dbReference type="InterPro" id="IPR010666">
    <property type="entry name" value="Znf_GRF"/>
</dbReference>
<evidence type="ECO:0000256" key="1">
    <source>
        <dbReference type="ARBA" id="ARBA00022723"/>
    </source>
</evidence>
<keyword evidence="7" id="KW-1185">Reference proteome</keyword>
<dbReference type="OrthoDB" id="1049597at2759"/>
<feature type="compositionally biased region" description="Low complexity" evidence="5">
    <location>
        <begin position="1"/>
        <end position="10"/>
    </location>
</feature>
<gene>
    <name evidence="8" type="primary">LOC108858292</name>
</gene>
<dbReference type="RefSeq" id="XP_018487745.2">
    <property type="nucleotide sequence ID" value="XM_018632243.2"/>
</dbReference>
<keyword evidence="3" id="KW-0862">Zinc</keyword>
<reference evidence="8" key="2">
    <citation type="submission" date="2025-08" db="UniProtKB">
        <authorList>
            <consortium name="RefSeq"/>
        </authorList>
    </citation>
    <scope>IDENTIFICATION</scope>
    <source>
        <tissue evidence="8">Leaf</tissue>
    </source>
</reference>
<dbReference type="Pfam" id="PF06839">
    <property type="entry name" value="Zn_ribbon_GRF"/>
    <property type="match status" value="1"/>
</dbReference>
<proteinExistence type="predicted"/>
<dbReference type="KEGG" id="rsz:108858292"/>
<name>A0A6J0NTI3_RAPSA</name>
<accession>A0A6J0NTI3</accession>